<dbReference type="CDD" id="cd10170">
    <property type="entry name" value="ASKHA_NBD_HSP70"/>
    <property type="match status" value="1"/>
</dbReference>
<accession>A0A370CB16</accession>
<name>A0A370CB16_ASPNG</name>
<dbReference type="InterPro" id="IPR043129">
    <property type="entry name" value="ATPase_NBD"/>
</dbReference>
<dbReference type="VEuPathDB" id="FungiDB:M747DRAFT_320348"/>
<dbReference type="Gene3D" id="3.30.420.40">
    <property type="match status" value="2"/>
</dbReference>
<organism evidence="1 2">
    <name type="scientific">Aspergillus niger ATCC 13496</name>
    <dbReference type="NCBI Taxonomy" id="1353008"/>
    <lineage>
        <taxon>Eukaryota</taxon>
        <taxon>Fungi</taxon>
        <taxon>Dikarya</taxon>
        <taxon>Ascomycota</taxon>
        <taxon>Pezizomycotina</taxon>
        <taxon>Eurotiomycetes</taxon>
        <taxon>Eurotiomycetidae</taxon>
        <taxon>Eurotiales</taxon>
        <taxon>Aspergillaceae</taxon>
        <taxon>Aspergillus</taxon>
        <taxon>Aspergillus subgen. Circumdati</taxon>
    </lineage>
</organism>
<gene>
    <name evidence="1" type="ORF">M747DRAFT_320348</name>
</gene>
<evidence type="ECO:0000313" key="1">
    <source>
        <dbReference type="EMBL" id="RDH24995.1"/>
    </source>
</evidence>
<dbReference type="EMBL" id="KZ851900">
    <property type="protein sequence ID" value="RDH24995.1"/>
    <property type="molecule type" value="Genomic_DNA"/>
</dbReference>
<sequence>MEPSSGQRKMIVGIDFGTEKTCVSYAAWNSFQKEPPPISSLTINDRIVFASCLAQDQNERILWGQEAYDSQQGPVYKWLKLFLYDPDHPILQEPDAPKLPEGSLPEKLVTLYLRQVYDAITEMIRIHHSDCDQGTDYWFGWPATWSDESQQKMMRAVQEAGYGNDSDRVFFLTEAEAVALFFTQHEKLGKSVKLGDGRILICDIGGGTTDVVALQIQNSGTNPTYELLSKSSGNDCGLAAMDAALRGHVRGLHGVPSQQLLDKIGNLKRRFTGKEDRPIFLPGSGQRTALPGDIKKCLNPTIEKILALILENINASRQMQLPISHVLLAGGGGMMPYLRSQIDNKLQGTAEVLYLQEYAPISVAWGATLRGALGRAIPRLKFDRSYGLEVTSEAIVHEEGLDTWIRRKKSTPHWFVRKNQEYAIDQQERRIFNIFHRAGDPATKIINIVEHPGTCPSPDDGINLVPKGVFQFCLRLQDRDSILRTGDECSIKVQIAWTLTYSEQQAGVDLVASVKDAELGREVKVLDGHEVVH</sequence>
<dbReference type="PRINTS" id="PR00301">
    <property type="entry name" value="HEATSHOCK70"/>
</dbReference>
<dbReference type="SUPFAM" id="SSF53067">
    <property type="entry name" value="Actin-like ATPase domain"/>
    <property type="match status" value="2"/>
</dbReference>
<dbReference type="PANTHER" id="PTHR42749">
    <property type="entry name" value="CELL SHAPE-DETERMINING PROTEIN MREB"/>
    <property type="match status" value="1"/>
</dbReference>
<evidence type="ECO:0000313" key="2">
    <source>
        <dbReference type="Proteomes" id="UP000253845"/>
    </source>
</evidence>
<proteinExistence type="predicted"/>
<dbReference type="PANTHER" id="PTHR42749:SF1">
    <property type="entry name" value="CELL SHAPE-DETERMINING PROTEIN MREB"/>
    <property type="match status" value="1"/>
</dbReference>
<dbReference type="AlphaFoldDB" id="A0A370CB16"/>
<protein>
    <submittedName>
        <fullName evidence="1">Actin-like ATPase domain-containing protein</fullName>
    </submittedName>
</protein>
<dbReference type="Proteomes" id="UP000253845">
    <property type="component" value="Unassembled WGS sequence"/>
</dbReference>
<reference evidence="1 2" key="1">
    <citation type="submission" date="2018-07" db="EMBL/GenBank/DDBJ databases">
        <title>Section-level genome sequencing of Aspergillus section Nigri to investigate inter- and intra-species variation.</title>
        <authorList>
            <consortium name="DOE Joint Genome Institute"/>
            <person name="Vesth T.C."/>
            <person name="Nybo J.L."/>
            <person name="Theobald S."/>
            <person name="Frisvad J.C."/>
            <person name="Larsen T.O."/>
            <person name="Nielsen K.F."/>
            <person name="Hoof J.B."/>
            <person name="Brandl J."/>
            <person name="Salamov A."/>
            <person name="Riley R."/>
            <person name="Gladden J.M."/>
            <person name="Phatale P."/>
            <person name="Nielsen M.T."/>
            <person name="Lyhne E.K."/>
            <person name="Kogle M.E."/>
            <person name="Strasser K."/>
            <person name="McDonnell E."/>
            <person name="Barry K."/>
            <person name="Clum A."/>
            <person name="Chen C."/>
            <person name="Nolan M."/>
            <person name="Sandor L."/>
            <person name="Kuo A."/>
            <person name="Lipzen A."/>
            <person name="Hainaut M."/>
            <person name="Drula E."/>
            <person name="Tsang A."/>
            <person name="Magnuson J.K."/>
            <person name="Henrissat B."/>
            <person name="Wiebenga A."/>
            <person name="Simmons B.A."/>
            <person name="Makela M.R."/>
            <person name="De vries R.P."/>
            <person name="Grigoriev I.V."/>
            <person name="Mortensen U.H."/>
            <person name="Baker S.E."/>
            <person name="Andersen M.R."/>
        </authorList>
    </citation>
    <scope>NUCLEOTIDE SEQUENCE [LARGE SCALE GENOMIC DNA]</scope>
    <source>
        <strain evidence="1 2">ATCC 13496</strain>
    </source>
</reference>